<evidence type="ECO:0000313" key="1">
    <source>
        <dbReference type="EMBL" id="MXU89173.1"/>
    </source>
</evidence>
<sequence>MCIFRHHQCGVLLVHSVSSPICLTCEIFTKFGNQEMLKQTKQTSGVQRVRQVGQWEPRLLVVSVYRFVSELTGVNEQGWGSSSGPLGSAAQSFTTHVLSCGVPATP</sequence>
<name>A0A6B0UIN1_IXORI</name>
<dbReference type="EMBL" id="GIFC01007090">
    <property type="protein sequence ID" value="MXU89173.1"/>
    <property type="molecule type" value="Transcribed_RNA"/>
</dbReference>
<reference evidence="1" key="1">
    <citation type="submission" date="2019-12" db="EMBL/GenBank/DDBJ databases">
        <title>An insight into the sialome of adult female Ixodes ricinus ticks feeding for 6 days.</title>
        <authorList>
            <person name="Perner J."/>
            <person name="Ribeiro J.M.C."/>
        </authorList>
    </citation>
    <scope>NUCLEOTIDE SEQUENCE</scope>
    <source>
        <strain evidence="1">Semi-engorged</strain>
        <tissue evidence="1">Salivary glands</tissue>
    </source>
</reference>
<dbReference type="AlphaFoldDB" id="A0A6B0UIN1"/>
<proteinExistence type="predicted"/>
<accession>A0A6B0UIN1</accession>
<organism evidence="1">
    <name type="scientific">Ixodes ricinus</name>
    <name type="common">Common tick</name>
    <name type="synonym">Acarus ricinus</name>
    <dbReference type="NCBI Taxonomy" id="34613"/>
    <lineage>
        <taxon>Eukaryota</taxon>
        <taxon>Metazoa</taxon>
        <taxon>Ecdysozoa</taxon>
        <taxon>Arthropoda</taxon>
        <taxon>Chelicerata</taxon>
        <taxon>Arachnida</taxon>
        <taxon>Acari</taxon>
        <taxon>Parasitiformes</taxon>
        <taxon>Ixodida</taxon>
        <taxon>Ixodoidea</taxon>
        <taxon>Ixodidae</taxon>
        <taxon>Ixodinae</taxon>
        <taxon>Ixodes</taxon>
    </lineage>
</organism>
<protein>
    <submittedName>
        <fullName evidence="1">Putative secreted protein</fullName>
    </submittedName>
</protein>